<dbReference type="GO" id="GO:0005524">
    <property type="term" value="F:ATP binding"/>
    <property type="evidence" value="ECO:0007669"/>
    <property type="project" value="UniProtKB-KW"/>
</dbReference>
<dbReference type="InterPro" id="IPR050482">
    <property type="entry name" value="Sensor_HK_TwoCompSys"/>
</dbReference>
<dbReference type="Pfam" id="PF07730">
    <property type="entry name" value="HisKA_3"/>
    <property type="match status" value="1"/>
</dbReference>
<dbReference type="PANTHER" id="PTHR24421:SF10">
    <property type="entry name" value="NITRATE_NITRITE SENSOR PROTEIN NARQ"/>
    <property type="match status" value="1"/>
</dbReference>
<dbReference type="InterPro" id="IPR011712">
    <property type="entry name" value="Sig_transdc_His_kin_sub3_dim/P"/>
</dbReference>
<name>A0A2S0WZU5_9MICO</name>
<evidence type="ECO:0000313" key="11">
    <source>
        <dbReference type="EMBL" id="AWB96875.1"/>
    </source>
</evidence>
<keyword evidence="9" id="KW-0812">Transmembrane</keyword>
<keyword evidence="5" id="KW-0547">Nucleotide-binding</keyword>
<protein>
    <recommendedName>
        <fullName evidence="2">histidine kinase</fullName>
        <ecNumber evidence="2">2.7.13.3</ecNumber>
    </recommendedName>
</protein>
<organism evidence="11 12">
    <name type="scientific">Agromyces badenianii</name>
    <dbReference type="NCBI Taxonomy" id="2080742"/>
    <lineage>
        <taxon>Bacteria</taxon>
        <taxon>Bacillati</taxon>
        <taxon>Actinomycetota</taxon>
        <taxon>Actinomycetes</taxon>
        <taxon>Micrococcales</taxon>
        <taxon>Microbacteriaceae</taxon>
        <taxon>Agromyces</taxon>
    </lineage>
</organism>
<feature type="transmembrane region" description="Helical" evidence="9">
    <location>
        <begin position="113"/>
        <end position="131"/>
    </location>
</feature>
<feature type="transmembrane region" description="Helical" evidence="9">
    <location>
        <begin position="34"/>
        <end position="51"/>
    </location>
</feature>
<keyword evidence="6 11" id="KW-0418">Kinase</keyword>
<dbReference type="Gene3D" id="1.20.5.1930">
    <property type="match status" value="1"/>
</dbReference>
<dbReference type="OrthoDB" id="227596at2"/>
<gene>
    <name evidence="11" type="ORF">DCE93_08565</name>
</gene>
<feature type="domain" description="Signal transduction histidine kinase subgroup 3 dimerisation and phosphoacceptor" evidence="10">
    <location>
        <begin position="162"/>
        <end position="227"/>
    </location>
</feature>
<keyword evidence="9" id="KW-0472">Membrane</keyword>
<feature type="transmembrane region" description="Helical" evidence="9">
    <location>
        <begin position="12"/>
        <end position="29"/>
    </location>
</feature>
<evidence type="ECO:0000256" key="6">
    <source>
        <dbReference type="ARBA" id="ARBA00022777"/>
    </source>
</evidence>
<keyword evidence="12" id="KW-1185">Reference proteome</keyword>
<keyword evidence="9" id="KW-1133">Transmembrane helix</keyword>
<dbReference type="Gene3D" id="3.30.565.10">
    <property type="entry name" value="Histidine kinase-like ATPase, C-terminal domain"/>
    <property type="match status" value="1"/>
</dbReference>
<evidence type="ECO:0000256" key="2">
    <source>
        <dbReference type="ARBA" id="ARBA00012438"/>
    </source>
</evidence>
<accession>A0A2S0WZU5</accession>
<evidence type="ECO:0000313" key="12">
    <source>
        <dbReference type="Proteomes" id="UP000244729"/>
    </source>
</evidence>
<evidence type="ECO:0000256" key="8">
    <source>
        <dbReference type="ARBA" id="ARBA00023012"/>
    </source>
</evidence>
<dbReference type="EMBL" id="CP028913">
    <property type="protein sequence ID" value="AWB96875.1"/>
    <property type="molecule type" value="Genomic_DNA"/>
</dbReference>
<evidence type="ECO:0000256" key="5">
    <source>
        <dbReference type="ARBA" id="ARBA00022741"/>
    </source>
</evidence>
<keyword evidence="4" id="KW-0808">Transferase</keyword>
<dbReference type="AlphaFoldDB" id="A0A2S0WZU5"/>
<evidence type="ECO:0000256" key="4">
    <source>
        <dbReference type="ARBA" id="ARBA00022679"/>
    </source>
</evidence>
<sequence>MFASNPPPAWIAVAQLLAVVVAAAAILLFRRRRPWLLVFVAWLVCLVVYPFGSTDVLPMLLALYALAVYGSARAAWIAFAGSVAVAAASSYLAVWAHAGGTVAPFGADAPSSASQFAVIMLIATLIGVTVGNRRRYLKALIERAHDLARERDQQAQLATALERSRIAREMHDIVSHSLTVMVTLADGSAATIDRNPERAAEAMRHVAETGRAALVDMRRMLGVLAEPGTSTESLAPQPGTAALPELVERFRAAGLPVQLTTAGAPIGDPNLQLTVYRIVQEGLTNALRYAATARLVDVAVSHADGIVQVDVIDDAAAASTSGVVGGGNGLVGMRERVALYGGVLEAGPGTVRGWRLHAELRADEASPNSEDVA</sequence>
<dbReference type="CDD" id="cd16917">
    <property type="entry name" value="HATPase_UhpB-NarQ-NarX-like"/>
    <property type="match status" value="1"/>
</dbReference>
<proteinExistence type="predicted"/>
<dbReference type="GO" id="GO:0000155">
    <property type="term" value="F:phosphorelay sensor kinase activity"/>
    <property type="evidence" value="ECO:0007669"/>
    <property type="project" value="InterPro"/>
</dbReference>
<comment type="catalytic activity">
    <reaction evidence="1">
        <text>ATP + protein L-histidine = ADP + protein N-phospho-L-histidine.</text>
        <dbReference type="EC" id="2.7.13.3"/>
    </reaction>
</comment>
<dbReference type="Proteomes" id="UP000244729">
    <property type="component" value="Chromosome"/>
</dbReference>
<dbReference type="SUPFAM" id="SSF55874">
    <property type="entry name" value="ATPase domain of HSP90 chaperone/DNA topoisomerase II/histidine kinase"/>
    <property type="match status" value="1"/>
</dbReference>
<dbReference type="GO" id="GO:0016020">
    <property type="term" value="C:membrane"/>
    <property type="evidence" value="ECO:0007669"/>
    <property type="project" value="InterPro"/>
</dbReference>
<dbReference type="PANTHER" id="PTHR24421">
    <property type="entry name" value="NITRATE/NITRITE SENSOR PROTEIN NARX-RELATED"/>
    <property type="match status" value="1"/>
</dbReference>
<reference evidence="11 12" key="1">
    <citation type="submission" date="2018-04" db="EMBL/GenBank/DDBJ databases">
        <authorList>
            <person name="Li J."/>
        </authorList>
    </citation>
    <scope>NUCLEOTIDE SEQUENCE [LARGE SCALE GENOMIC DNA]</scope>
    <source>
        <strain evidence="12">30A</strain>
    </source>
</reference>
<keyword evidence="3" id="KW-0597">Phosphoprotein</keyword>
<evidence type="ECO:0000259" key="10">
    <source>
        <dbReference type="Pfam" id="PF07730"/>
    </source>
</evidence>
<feature type="transmembrane region" description="Helical" evidence="9">
    <location>
        <begin position="83"/>
        <end position="107"/>
    </location>
</feature>
<dbReference type="EC" id="2.7.13.3" evidence="2"/>
<evidence type="ECO:0000256" key="7">
    <source>
        <dbReference type="ARBA" id="ARBA00022840"/>
    </source>
</evidence>
<dbReference type="InterPro" id="IPR036890">
    <property type="entry name" value="HATPase_C_sf"/>
</dbReference>
<keyword evidence="8" id="KW-0902">Two-component regulatory system</keyword>
<evidence type="ECO:0000256" key="1">
    <source>
        <dbReference type="ARBA" id="ARBA00000085"/>
    </source>
</evidence>
<dbReference type="GO" id="GO:0046983">
    <property type="term" value="F:protein dimerization activity"/>
    <property type="evidence" value="ECO:0007669"/>
    <property type="project" value="InterPro"/>
</dbReference>
<keyword evidence="7" id="KW-0067">ATP-binding</keyword>
<evidence type="ECO:0000256" key="9">
    <source>
        <dbReference type="SAM" id="Phobius"/>
    </source>
</evidence>
<evidence type="ECO:0000256" key="3">
    <source>
        <dbReference type="ARBA" id="ARBA00022553"/>
    </source>
</evidence>
<dbReference type="KEGG" id="agm:DCE93_08565"/>